<gene>
    <name evidence="7" type="ORF">HIM_10155</name>
</gene>
<feature type="compositionally biased region" description="Basic residues" evidence="5">
    <location>
        <begin position="209"/>
        <end position="219"/>
    </location>
</feature>
<dbReference type="Pfam" id="PF01753">
    <property type="entry name" value="zf-MYND"/>
    <property type="match status" value="1"/>
</dbReference>
<feature type="region of interest" description="Disordered" evidence="5">
    <location>
        <begin position="176"/>
        <end position="219"/>
    </location>
</feature>
<evidence type="ECO:0000313" key="8">
    <source>
        <dbReference type="Proteomes" id="UP000054481"/>
    </source>
</evidence>
<dbReference type="AlphaFoldDB" id="A0A0F7ZRZ1"/>
<dbReference type="InterPro" id="IPR002893">
    <property type="entry name" value="Znf_MYND"/>
</dbReference>
<organism evidence="7 8">
    <name type="scientific">Hirsutella minnesotensis 3608</name>
    <dbReference type="NCBI Taxonomy" id="1043627"/>
    <lineage>
        <taxon>Eukaryota</taxon>
        <taxon>Fungi</taxon>
        <taxon>Dikarya</taxon>
        <taxon>Ascomycota</taxon>
        <taxon>Pezizomycotina</taxon>
        <taxon>Sordariomycetes</taxon>
        <taxon>Hypocreomycetidae</taxon>
        <taxon>Hypocreales</taxon>
        <taxon>Ophiocordycipitaceae</taxon>
        <taxon>Hirsutella</taxon>
    </lineage>
</organism>
<dbReference type="Proteomes" id="UP000054481">
    <property type="component" value="Unassembled WGS sequence"/>
</dbReference>
<dbReference type="OrthoDB" id="432970at2759"/>
<protein>
    <recommendedName>
        <fullName evidence="6">MYND-type domain-containing protein</fullName>
    </recommendedName>
</protein>
<name>A0A0F7ZRZ1_9HYPO</name>
<dbReference type="PROSITE" id="PS50865">
    <property type="entry name" value="ZF_MYND_2"/>
    <property type="match status" value="1"/>
</dbReference>
<evidence type="ECO:0000256" key="3">
    <source>
        <dbReference type="ARBA" id="ARBA00022833"/>
    </source>
</evidence>
<reference evidence="7 8" key="1">
    <citation type="journal article" date="2014" name="Genome Biol. Evol.">
        <title>Comparative genomics and transcriptomics analyses reveal divergent lifestyle features of nematode endoparasitic fungus Hirsutella minnesotensis.</title>
        <authorList>
            <person name="Lai Y."/>
            <person name="Liu K."/>
            <person name="Zhang X."/>
            <person name="Zhang X."/>
            <person name="Li K."/>
            <person name="Wang N."/>
            <person name="Shu C."/>
            <person name="Wu Y."/>
            <person name="Wang C."/>
            <person name="Bushley K.E."/>
            <person name="Xiang M."/>
            <person name="Liu X."/>
        </authorList>
    </citation>
    <scope>NUCLEOTIDE SEQUENCE [LARGE SCALE GENOMIC DNA]</scope>
    <source>
        <strain evidence="7 8">3608</strain>
    </source>
</reference>
<evidence type="ECO:0000313" key="7">
    <source>
        <dbReference type="EMBL" id="KJZ70453.1"/>
    </source>
</evidence>
<keyword evidence="1" id="KW-0479">Metal-binding</keyword>
<dbReference type="GO" id="GO:0008270">
    <property type="term" value="F:zinc ion binding"/>
    <property type="evidence" value="ECO:0007669"/>
    <property type="project" value="UniProtKB-KW"/>
</dbReference>
<evidence type="ECO:0000259" key="6">
    <source>
        <dbReference type="PROSITE" id="PS50865"/>
    </source>
</evidence>
<keyword evidence="3" id="KW-0862">Zinc</keyword>
<keyword evidence="2 4" id="KW-0863">Zinc-finger</keyword>
<accession>A0A0F7ZRZ1</accession>
<keyword evidence="8" id="KW-1185">Reference proteome</keyword>
<dbReference type="EMBL" id="KQ030624">
    <property type="protein sequence ID" value="KJZ70453.1"/>
    <property type="molecule type" value="Genomic_DNA"/>
</dbReference>
<dbReference type="Gene3D" id="6.10.140.2220">
    <property type="match status" value="1"/>
</dbReference>
<evidence type="ECO:0000256" key="5">
    <source>
        <dbReference type="SAM" id="MobiDB-lite"/>
    </source>
</evidence>
<sequence length="219" mass="24154">MATCNVSVEFWCEFGATELKYKHSIPKTLVTQVGQARPNHAASALFLQWIRPILREHEAACRKAAGARCESCGGLAKDILQSPISYLHAERPFVLVVVSSFCGEEGCEIRTRQEMQDTMAEAGQAGGNNGAKQTQGQDAQSTEGKVCRVCGEMAGARRCSRCLAVAYCSRQHQKEDWKVHKKGCKPKASKEARERSKRRSRGGLTDWKVHKKGCKPKAS</sequence>
<evidence type="ECO:0000256" key="4">
    <source>
        <dbReference type="PROSITE-ProRule" id="PRU00134"/>
    </source>
</evidence>
<evidence type="ECO:0000256" key="2">
    <source>
        <dbReference type="ARBA" id="ARBA00022771"/>
    </source>
</evidence>
<proteinExistence type="predicted"/>
<feature type="domain" description="MYND-type" evidence="6">
    <location>
        <begin position="147"/>
        <end position="184"/>
    </location>
</feature>
<dbReference type="PROSITE" id="PS01360">
    <property type="entry name" value="ZF_MYND_1"/>
    <property type="match status" value="1"/>
</dbReference>
<dbReference type="SUPFAM" id="SSF144232">
    <property type="entry name" value="HIT/MYND zinc finger-like"/>
    <property type="match status" value="1"/>
</dbReference>
<evidence type="ECO:0000256" key="1">
    <source>
        <dbReference type="ARBA" id="ARBA00022723"/>
    </source>
</evidence>